<dbReference type="RefSeq" id="WP_004683605.1">
    <property type="nucleotide sequence ID" value="NZ_EQ999546.1"/>
</dbReference>
<dbReference type="HOGENOM" id="CLU_1575512_0_0_5"/>
<keyword evidence="1" id="KW-0812">Transmembrane</keyword>
<dbReference type="EMBL" id="EQ999546">
    <property type="protein sequence ID" value="EEZ30944.1"/>
    <property type="molecule type" value="Genomic_DNA"/>
</dbReference>
<sequence length="169" mass="19082">MNLEIVRKTVLRHARALAAILATVTAIIAVIGWWQGEDWRVSYSNLAIVNGVYWILLLYLLWIILSRNTPDFLGVPLVKAIHDKKLLIVDGAPWLSLGVMTAIYVKDGEYERLVCTGEVVNVQTNKLVQIHIRGYEEIYNDIEAVGEKLNQTSKDAILIRPGLFRGLDE</sequence>
<evidence type="ECO:0000256" key="1">
    <source>
        <dbReference type="SAM" id="Phobius"/>
    </source>
</evidence>
<dbReference type="GeneID" id="55590507"/>
<proteinExistence type="predicted"/>
<keyword evidence="1" id="KW-1133">Transmembrane helix</keyword>
<gene>
    <name evidence="2" type="ORF">BALG_01064</name>
</gene>
<feature type="transmembrane region" description="Helical" evidence="1">
    <location>
        <begin position="16"/>
        <end position="34"/>
    </location>
</feature>
<organism evidence="2">
    <name type="scientific">Brucella pinnipedialis M292/94/1</name>
    <dbReference type="NCBI Taxonomy" id="520462"/>
    <lineage>
        <taxon>Bacteria</taxon>
        <taxon>Pseudomonadati</taxon>
        <taxon>Pseudomonadota</taxon>
        <taxon>Alphaproteobacteria</taxon>
        <taxon>Hyphomicrobiales</taxon>
        <taxon>Brucellaceae</taxon>
        <taxon>Brucella/Ochrobactrum group</taxon>
        <taxon>Brucella</taxon>
    </lineage>
</organism>
<evidence type="ECO:0000313" key="2">
    <source>
        <dbReference type="EMBL" id="EEZ30944.1"/>
    </source>
</evidence>
<reference evidence="2" key="1">
    <citation type="submission" date="2009-01" db="EMBL/GenBank/DDBJ databases">
        <title>The Genome Sequence of Brucella pinnipedialis M292/94/1.</title>
        <authorList>
            <consortium name="The Broad Institute Genome Sequencing Platform"/>
            <person name="Ward D."/>
            <person name="Young S.K."/>
            <person name="Kodira C.D."/>
            <person name="Zeng Q."/>
            <person name="Koehrsen M."/>
            <person name="Alvarado L."/>
            <person name="Berlin A."/>
            <person name="Borenstein D."/>
            <person name="Chen Z."/>
            <person name="Engels R."/>
            <person name="Freedman E."/>
            <person name="Gellesch M."/>
            <person name="Goldberg J."/>
            <person name="Griggs A."/>
            <person name="Gujja S."/>
            <person name="Heiman D."/>
            <person name="Hepburn T."/>
            <person name="Howarth C."/>
            <person name="Jen D."/>
            <person name="Larson L."/>
            <person name="Lewis B."/>
            <person name="Mehta T."/>
            <person name="Park D."/>
            <person name="Pearson M."/>
            <person name="Roberts A."/>
            <person name="Saif S."/>
            <person name="Shea T."/>
            <person name="Shenoy N."/>
            <person name="Sisk P."/>
            <person name="Stolte C."/>
            <person name="Sykes S."/>
            <person name="Walk T."/>
            <person name="White J."/>
            <person name="Yandava C."/>
            <person name="Whatmore A.M."/>
            <person name="Perrett L.L."/>
            <person name="O'Callaghan D."/>
            <person name="Nusbaum C."/>
            <person name="Galagan J."/>
            <person name="Birren B."/>
        </authorList>
    </citation>
    <scope>NUCLEOTIDE SEQUENCE [LARGE SCALE GENOMIC DNA]</scope>
    <source>
        <strain evidence="2">M292/94/1</strain>
    </source>
</reference>
<accession>A0A0E1X3Y1</accession>
<protein>
    <submittedName>
        <fullName evidence="2">Uncharacterized protein</fullName>
    </submittedName>
</protein>
<keyword evidence="1" id="KW-0472">Membrane</keyword>
<name>A0A0E1X3Y1_9HYPH</name>
<feature type="transmembrane region" description="Helical" evidence="1">
    <location>
        <begin position="46"/>
        <end position="65"/>
    </location>
</feature>
<dbReference type="AlphaFoldDB" id="A0A0E1X3Y1"/>
<dbReference type="Proteomes" id="UP000004659">
    <property type="component" value="Unassembled WGS sequence"/>
</dbReference>